<dbReference type="Pfam" id="PF00486">
    <property type="entry name" value="Trans_reg_C"/>
    <property type="match status" value="1"/>
</dbReference>
<dbReference type="Gene3D" id="1.10.10.10">
    <property type="entry name" value="Winged helix-like DNA-binding domain superfamily/Winged helix DNA-binding domain"/>
    <property type="match status" value="1"/>
</dbReference>
<keyword evidence="6" id="KW-0597">Phosphoprotein</keyword>
<dbReference type="CDD" id="cd18159">
    <property type="entry name" value="REC_OmpR_NsrR-like"/>
    <property type="match status" value="1"/>
</dbReference>
<keyword evidence="4" id="KW-0804">Transcription</keyword>
<evidence type="ECO:0000256" key="7">
    <source>
        <dbReference type="PROSITE-ProRule" id="PRU01091"/>
    </source>
</evidence>
<evidence type="ECO:0000256" key="5">
    <source>
        <dbReference type="ARBA" id="ARBA00024867"/>
    </source>
</evidence>
<dbReference type="Gene3D" id="3.40.50.2300">
    <property type="match status" value="1"/>
</dbReference>
<dbReference type="InterPro" id="IPR011006">
    <property type="entry name" value="CheY-like_superfamily"/>
</dbReference>
<evidence type="ECO:0000256" key="1">
    <source>
        <dbReference type="ARBA" id="ARBA00018672"/>
    </source>
</evidence>
<dbReference type="GO" id="GO:0005829">
    <property type="term" value="C:cytosol"/>
    <property type="evidence" value="ECO:0007669"/>
    <property type="project" value="TreeGrafter"/>
</dbReference>
<keyword evidence="3 7" id="KW-0238">DNA-binding</keyword>
<name>A0A9D2NX32_9FIRM</name>
<dbReference type="PROSITE" id="PS50110">
    <property type="entry name" value="RESPONSE_REGULATORY"/>
    <property type="match status" value="1"/>
</dbReference>
<feature type="domain" description="OmpR/PhoB-type" evidence="9">
    <location>
        <begin position="126"/>
        <end position="224"/>
    </location>
</feature>
<dbReference type="CDD" id="cd00383">
    <property type="entry name" value="trans_reg_C"/>
    <property type="match status" value="1"/>
</dbReference>
<dbReference type="InterPro" id="IPR039420">
    <property type="entry name" value="WalR-like"/>
</dbReference>
<dbReference type="GO" id="GO:0000156">
    <property type="term" value="F:phosphorelay response regulator activity"/>
    <property type="evidence" value="ECO:0007669"/>
    <property type="project" value="TreeGrafter"/>
</dbReference>
<dbReference type="InterPro" id="IPR016032">
    <property type="entry name" value="Sig_transdc_resp-reg_C-effctor"/>
</dbReference>
<evidence type="ECO:0000256" key="3">
    <source>
        <dbReference type="ARBA" id="ARBA00023125"/>
    </source>
</evidence>
<feature type="modified residue" description="4-aspartylphosphate" evidence="6">
    <location>
        <position position="52"/>
    </location>
</feature>
<dbReference type="AlphaFoldDB" id="A0A9D2NX32"/>
<feature type="DNA-binding region" description="OmpR/PhoB-type" evidence="7">
    <location>
        <begin position="126"/>
        <end position="224"/>
    </location>
</feature>
<dbReference type="GO" id="GO:0000976">
    <property type="term" value="F:transcription cis-regulatory region binding"/>
    <property type="evidence" value="ECO:0007669"/>
    <property type="project" value="TreeGrafter"/>
</dbReference>
<reference evidence="10" key="1">
    <citation type="journal article" date="2021" name="PeerJ">
        <title>Extensive microbial diversity within the chicken gut microbiome revealed by metagenomics and culture.</title>
        <authorList>
            <person name="Gilroy R."/>
            <person name="Ravi A."/>
            <person name="Getino M."/>
            <person name="Pursley I."/>
            <person name="Horton D.L."/>
            <person name="Alikhan N.F."/>
            <person name="Baker D."/>
            <person name="Gharbi K."/>
            <person name="Hall N."/>
            <person name="Watson M."/>
            <person name="Adriaenssens E.M."/>
            <person name="Foster-Nyarko E."/>
            <person name="Jarju S."/>
            <person name="Secka A."/>
            <person name="Antonio M."/>
            <person name="Oren A."/>
            <person name="Chaudhuri R.R."/>
            <person name="La Ragione R."/>
            <person name="Hildebrand F."/>
            <person name="Pallen M.J."/>
        </authorList>
    </citation>
    <scope>NUCLEOTIDE SEQUENCE</scope>
    <source>
        <strain evidence="10">ChiGjej1B1-1692</strain>
    </source>
</reference>
<evidence type="ECO:0000256" key="4">
    <source>
        <dbReference type="ARBA" id="ARBA00023163"/>
    </source>
</evidence>
<dbReference type="InterPro" id="IPR001867">
    <property type="entry name" value="OmpR/PhoB-type_DNA-bd"/>
</dbReference>
<comment type="caution">
    <text evidence="10">The sequence shown here is derived from an EMBL/GenBank/DDBJ whole genome shotgun (WGS) entry which is preliminary data.</text>
</comment>
<protein>
    <recommendedName>
        <fullName evidence="1">Stage 0 sporulation protein A homolog</fullName>
    </recommendedName>
</protein>
<dbReference type="Pfam" id="PF00072">
    <property type="entry name" value="Response_reg"/>
    <property type="match status" value="1"/>
</dbReference>
<proteinExistence type="predicted"/>
<feature type="domain" description="Response regulatory" evidence="8">
    <location>
        <begin position="3"/>
        <end position="116"/>
    </location>
</feature>
<dbReference type="SUPFAM" id="SSF52172">
    <property type="entry name" value="CheY-like"/>
    <property type="match status" value="1"/>
</dbReference>
<sequence length="232" mass="26635">MYKILIIEDDLAMAQAVQREMKAWGNEAEYLEDFRNVLARFAEYDPHLVLMDITLPFYNGYHWCSEIRKISSVPVIFISSAADNMNIIMAMNMGGDDFIAKPFDLSVLTAKVQAVLRRTYDMSGRVPILEHRGAMLNLYDTTLTYEGEKVDLTKNEFRILQTLMENKGRLVSRDTLMTKLWETDDYIEENTLTVNIARLRRKLEHAGLKDFITTKVGEGYIIESGSAESGRQ</sequence>
<dbReference type="EMBL" id="DWWK01000122">
    <property type="protein sequence ID" value="HJC39008.1"/>
    <property type="molecule type" value="Genomic_DNA"/>
</dbReference>
<dbReference type="GO" id="GO:0032993">
    <property type="term" value="C:protein-DNA complex"/>
    <property type="evidence" value="ECO:0007669"/>
    <property type="project" value="TreeGrafter"/>
</dbReference>
<dbReference type="SMART" id="SM00862">
    <property type="entry name" value="Trans_reg_C"/>
    <property type="match status" value="1"/>
</dbReference>
<dbReference type="InterPro" id="IPR036388">
    <property type="entry name" value="WH-like_DNA-bd_sf"/>
</dbReference>
<accession>A0A9D2NX32</accession>
<dbReference type="PANTHER" id="PTHR48111:SF43">
    <property type="entry name" value="STAGE 0 SPORULATION PROTEIN A HOMOLOG"/>
    <property type="match status" value="1"/>
</dbReference>
<dbReference type="GO" id="GO:0006355">
    <property type="term" value="P:regulation of DNA-templated transcription"/>
    <property type="evidence" value="ECO:0007669"/>
    <property type="project" value="InterPro"/>
</dbReference>
<reference evidence="10" key="2">
    <citation type="submission" date="2021-04" db="EMBL/GenBank/DDBJ databases">
        <authorList>
            <person name="Gilroy R."/>
        </authorList>
    </citation>
    <scope>NUCLEOTIDE SEQUENCE</scope>
    <source>
        <strain evidence="10">ChiGjej1B1-1692</strain>
    </source>
</reference>
<evidence type="ECO:0000256" key="6">
    <source>
        <dbReference type="PROSITE-ProRule" id="PRU00169"/>
    </source>
</evidence>
<dbReference type="InterPro" id="IPR001789">
    <property type="entry name" value="Sig_transdc_resp-reg_receiver"/>
</dbReference>
<evidence type="ECO:0000313" key="11">
    <source>
        <dbReference type="Proteomes" id="UP000823894"/>
    </source>
</evidence>
<dbReference type="PANTHER" id="PTHR48111">
    <property type="entry name" value="REGULATOR OF RPOS"/>
    <property type="match status" value="1"/>
</dbReference>
<dbReference type="Proteomes" id="UP000823894">
    <property type="component" value="Unassembled WGS sequence"/>
</dbReference>
<comment type="function">
    <text evidence="5">May play the central regulatory role in sporulation. It may be an element of the effector pathway responsible for the activation of sporulation genes in response to nutritional stress. Spo0A may act in concert with spo0H (a sigma factor) to control the expression of some genes that are critical to the sporulation process.</text>
</comment>
<evidence type="ECO:0000259" key="9">
    <source>
        <dbReference type="PROSITE" id="PS51755"/>
    </source>
</evidence>
<keyword evidence="2" id="KW-0805">Transcription regulation</keyword>
<evidence type="ECO:0000256" key="2">
    <source>
        <dbReference type="ARBA" id="ARBA00023015"/>
    </source>
</evidence>
<dbReference type="SUPFAM" id="SSF46894">
    <property type="entry name" value="C-terminal effector domain of the bipartite response regulators"/>
    <property type="match status" value="1"/>
</dbReference>
<dbReference type="PROSITE" id="PS51755">
    <property type="entry name" value="OMPR_PHOB"/>
    <property type="match status" value="1"/>
</dbReference>
<evidence type="ECO:0000313" key="10">
    <source>
        <dbReference type="EMBL" id="HJC39008.1"/>
    </source>
</evidence>
<gene>
    <name evidence="10" type="ORF">H9757_08120</name>
</gene>
<dbReference type="SMART" id="SM00448">
    <property type="entry name" value="REC"/>
    <property type="match status" value="1"/>
</dbReference>
<evidence type="ECO:0000259" key="8">
    <source>
        <dbReference type="PROSITE" id="PS50110"/>
    </source>
</evidence>
<organism evidence="10 11">
    <name type="scientific">Candidatus Mediterraneibacter faecigallinarum</name>
    <dbReference type="NCBI Taxonomy" id="2838669"/>
    <lineage>
        <taxon>Bacteria</taxon>
        <taxon>Bacillati</taxon>
        <taxon>Bacillota</taxon>
        <taxon>Clostridia</taxon>
        <taxon>Lachnospirales</taxon>
        <taxon>Lachnospiraceae</taxon>
        <taxon>Mediterraneibacter</taxon>
    </lineage>
</organism>